<evidence type="ECO:0000313" key="4">
    <source>
        <dbReference type="Proteomes" id="UP000019487"/>
    </source>
</evidence>
<keyword evidence="2" id="KW-1133">Transmembrane helix</keyword>
<feature type="transmembrane region" description="Helical" evidence="2">
    <location>
        <begin position="7"/>
        <end position="31"/>
    </location>
</feature>
<keyword evidence="4" id="KW-1185">Reference proteome</keyword>
<dbReference type="Proteomes" id="UP000019487">
    <property type="component" value="Unassembled WGS sequence"/>
</dbReference>
<feature type="compositionally biased region" description="Polar residues" evidence="1">
    <location>
        <begin position="115"/>
        <end position="140"/>
    </location>
</feature>
<proteinExistence type="predicted"/>
<feature type="compositionally biased region" description="Low complexity" evidence="1">
    <location>
        <begin position="102"/>
        <end position="114"/>
    </location>
</feature>
<feature type="region of interest" description="Disordered" evidence="1">
    <location>
        <begin position="84"/>
        <end position="140"/>
    </location>
</feature>
<keyword evidence="2" id="KW-0812">Transmembrane</keyword>
<evidence type="ECO:0000256" key="1">
    <source>
        <dbReference type="SAM" id="MobiDB-lite"/>
    </source>
</evidence>
<protein>
    <submittedName>
        <fullName evidence="3">Uncharacterized protein</fullName>
    </submittedName>
</protein>
<dbReference type="AlphaFoldDB" id="W9CIM6"/>
<dbReference type="HOGENOM" id="CLU_1854949_0_0_1"/>
<organism evidence="3 4">
    <name type="scientific">Sclerotinia borealis (strain F-4128)</name>
    <dbReference type="NCBI Taxonomy" id="1432307"/>
    <lineage>
        <taxon>Eukaryota</taxon>
        <taxon>Fungi</taxon>
        <taxon>Dikarya</taxon>
        <taxon>Ascomycota</taxon>
        <taxon>Pezizomycotina</taxon>
        <taxon>Leotiomycetes</taxon>
        <taxon>Helotiales</taxon>
        <taxon>Sclerotiniaceae</taxon>
        <taxon>Sclerotinia</taxon>
    </lineage>
</organism>
<dbReference type="OrthoDB" id="3548140at2759"/>
<evidence type="ECO:0000313" key="3">
    <source>
        <dbReference type="EMBL" id="ESZ95828.1"/>
    </source>
</evidence>
<sequence length="140" mass="15586">MHRNTKYCLIFLALLSVFGGVAVFSVIWLNYHKQHQPPVKRGIRGMHQRDFLGWKSSADVADIPYFGIEDSEFSHVYKSRYRNRHRSSDAEEDLGSPDSYFTSSSVTATTSSSVQPLATSHGNINPSVDSQVPATPHTSA</sequence>
<accession>W9CIM6</accession>
<comment type="caution">
    <text evidence="3">The sequence shown here is derived from an EMBL/GenBank/DDBJ whole genome shotgun (WGS) entry which is preliminary data.</text>
</comment>
<reference evidence="3 4" key="1">
    <citation type="journal article" date="2014" name="Genome Announc.">
        <title>Draft genome sequence of Sclerotinia borealis, a psychrophilic plant pathogenic fungus.</title>
        <authorList>
            <person name="Mardanov A.V."/>
            <person name="Beletsky A.V."/>
            <person name="Kadnikov V.V."/>
            <person name="Ignatov A.N."/>
            <person name="Ravin N.V."/>
        </authorList>
    </citation>
    <scope>NUCLEOTIDE SEQUENCE [LARGE SCALE GENOMIC DNA]</scope>
    <source>
        <strain evidence="4">F-4157</strain>
    </source>
</reference>
<gene>
    <name evidence="3" type="ORF">SBOR_3770</name>
</gene>
<keyword evidence="2" id="KW-0472">Membrane</keyword>
<dbReference type="EMBL" id="AYSA01000163">
    <property type="protein sequence ID" value="ESZ95828.1"/>
    <property type="molecule type" value="Genomic_DNA"/>
</dbReference>
<name>W9CIM6_SCLBF</name>
<evidence type="ECO:0000256" key="2">
    <source>
        <dbReference type="SAM" id="Phobius"/>
    </source>
</evidence>